<reference evidence="1" key="1">
    <citation type="submission" date="2021-05" db="EMBL/GenBank/DDBJ databases">
        <authorList>
            <person name="Scholz U."/>
            <person name="Mascher M."/>
            <person name="Fiebig A."/>
        </authorList>
    </citation>
    <scope>NUCLEOTIDE SEQUENCE [LARGE SCALE GENOMIC DNA]</scope>
</reference>
<dbReference type="EnsemblPlants" id="AVESA.00010b.r2.2CG0315330.1">
    <property type="protein sequence ID" value="AVESA.00010b.r2.2CG0315330.1.CDS.1"/>
    <property type="gene ID" value="AVESA.00010b.r2.2CG0315330"/>
</dbReference>
<name>A0ACD5UTV7_AVESA</name>
<evidence type="ECO:0000313" key="2">
    <source>
        <dbReference type="Proteomes" id="UP001732700"/>
    </source>
</evidence>
<evidence type="ECO:0000313" key="1">
    <source>
        <dbReference type="EnsemblPlants" id="AVESA.00010b.r2.2CG0315330.1.CDS.1"/>
    </source>
</evidence>
<reference evidence="1" key="2">
    <citation type="submission" date="2025-09" db="UniProtKB">
        <authorList>
            <consortium name="EnsemblPlants"/>
        </authorList>
    </citation>
    <scope>IDENTIFICATION</scope>
</reference>
<protein>
    <submittedName>
        <fullName evidence="1">Uncharacterized protein</fullName>
    </submittedName>
</protein>
<dbReference type="Proteomes" id="UP001732700">
    <property type="component" value="Chromosome 2C"/>
</dbReference>
<keyword evidence="2" id="KW-1185">Reference proteome</keyword>
<sequence>MAASLACSFFFDAEPLGEHGMPAQDACALCTKQLARDSDVFMYRGDTPFCSEDCRHEQMQLDAVYARQAAKAAARRQKQYSSGTASGRGRRESREVPVAS</sequence>
<organism evidence="1 2">
    <name type="scientific">Avena sativa</name>
    <name type="common">Oat</name>
    <dbReference type="NCBI Taxonomy" id="4498"/>
    <lineage>
        <taxon>Eukaryota</taxon>
        <taxon>Viridiplantae</taxon>
        <taxon>Streptophyta</taxon>
        <taxon>Embryophyta</taxon>
        <taxon>Tracheophyta</taxon>
        <taxon>Spermatophyta</taxon>
        <taxon>Magnoliopsida</taxon>
        <taxon>Liliopsida</taxon>
        <taxon>Poales</taxon>
        <taxon>Poaceae</taxon>
        <taxon>BOP clade</taxon>
        <taxon>Pooideae</taxon>
        <taxon>Poodae</taxon>
        <taxon>Poeae</taxon>
        <taxon>Poeae Chloroplast Group 1 (Aveneae type)</taxon>
        <taxon>Aveninae</taxon>
        <taxon>Avena</taxon>
    </lineage>
</organism>
<proteinExistence type="predicted"/>
<accession>A0ACD5UTV7</accession>